<sequence>MKVFFGGNCLCHDKAWIFRQNA</sequence>
<accession>A0A0A8XXD1</accession>
<protein>
    <submittedName>
        <fullName evidence="1">Uncharacterized protein</fullName>
    </submittedName>
</protein>
<reference evidence="1" key="2">
    <citation type="journal article" date="2015" name="Data Brief">
        <title>Shoot transcriptome of the giant reed, Arundo donax.</title>
        <authorList>
            <person name="Barrero R.A."/>
            <person name="Guerrero F.D."/>
            <person name="Moolhuijzen P."/>
            <person name="Goolsby J.A."/>
            <person name="Tidwell J."/>
            <person name="Bellgard S.E."/>
            <person name="Bellgard M.I."/>
        </authorList>
    </citation>
    <scope>NUCLEOTIDE SEQUENCE</scope>
    <source>
        <tissue evidence="1">Shoot tissue taken approximately 20 cm above the soil surface</tissue>
    </source>
</reference>
<organism evidence="1">
    <name type="scientific">Arundo donax</name>
    <name type="common">Giant reed</name>
    <name type="synonym">Donax arundinaceus</name>
    <dbReference type="NCBI Taxonomy" id="35708"/>
    <lineage>
        <taxon>Eukaryota</taxon>
        <taxon>Viridiplantae</taxon>
        <taxon>Streptophyta</taxon>
        <taxon>Embryophyta</taxon>
        <taxon>Tracheophyta</taxon>
        <taxon>Spermatophyta</taxon>
        <taxon>Magnoliopsida</taxon>
        <taxon>Liliopsida</taxon>
        <taxon>Poales</taxon>
        <taxon>Poaceae</taxon>
        <taxon>PACMAD clade</taxon>
        <taxon>Arundinoideae</taxon>
        <taxon>Arundineae</taxon>
        <taxon>Arundo</taxon>
    </lineage>
</organism>
<dbReference type="EMBL" id="GBRH01280565">
    <property type="protein sequence ID" value="JAD17330.1"/>
    <property type="molecule type" value="Transcribed_RNA"/>
</dbReference>
<evidence type="ECO:0000313" key="1">
    <source>
        <dbReference type="EMBL" id="JAD17330.1"/>
    </source>
</evidence>
<proteinExistence type="predicted"/>
<dbReference type="AlphaFoldDB" id="A0A0A8XXD1"/>
<reference evidence="1" key="1">
    <citation type="submission" date="2014-09" db="EMBL/GenBank/DDBJ databases">
        <authorList>
            <person name="Magalhaes I.L.F."/>
            <person name="Oliveira U."/>
            <person name="Santos F.R."/>
            <person name="Vidigal T.H.D.A."/>
            <person name="Brescovit A.D."/>
            <person name="Santos A.J."/>
        </authorList>
    </citation>
    <scope>NUCLEOTIDE SEQUENCE</scope>
    <source>
        <tissue evidence="1">Shoot tissue taken approximately 20 cm above the soil surface</tissue>
    </source>
</reference>
<name>A0A0A8XXD1_ARUDO</name>